<dbReference type="InterPro" id="IPR036259">
    <property type="entry name" value="MFS_trans_sf"/>
</dbReference>
<evidence type="ECO:0000313" key="9">
    <source>
        <dbReference type="EMBL" id="THG34743.1"/>
    </source>
</evidence>
<feature type="transmembrane region" description="Helical" evidence="7">
    <location>
        <begin position="327"/>
        <end position="349"/>
    </location>
</feature>
<evidence type="ECO:0000256" key="2">
    <source>
        <dbReference type="ARBA" id="ARBA00022448"/>
    </source>
</evidence>
<dbReference type="PANTHER" id="PTHR42718:SF9">
    <property type="entry name" value="MAJOR FACILITATOR SUPERFAMILY MULTIDRUG TRANSPORTER MFSC"/>
    <property type="match status" value="1"/>
</dbReference>
<feature type="transmembrane region" description="Helical" evidence="7">
    <location>
        <begin position="184"/>
        <end position="206"/>
    </location>
</feature>
<dbReference type="PRINTS" id="PR01036">
    <property type="entry name" value="TCRTETB"/>
</dbReference>
<dbReference type="SUPFAM" id="SSF103473">
    <property type="entry name" value="MFS general substrate transporter"/>
    <property type="match status" value="1"/>
</dbReference>
<dbReference type="InterPro" id="IPR020846">
    <property type="entry name" value="MFS_dom"/>
</dbReference>
<feature type="transmembrane region" description="Helical" evidence="7">
    <location>
        <begin position="212"/>
        <end position="233"/>
    </location>
</feature>
<feature type="transmembrane region" description="Helical" evidence="7">
    <location>
        <begin position="102"/>
        <end position="123"/>
    </location>
</feature>
<name>A0A4S4FVG9_9ACTN</name>
<comment type="subcellular location">
    <subcellularLocation>
        <location evidence="1">Cell membrane</location>
        <topology evidence="1">Multi-pass membrane protein</topology>
    </subcellularLocation>
</comment>
<evidence type="ECO:0000259" key="8">
    <source>
        <dbReference type="PROSITE" id="PS50850"/>
    </source>
</evidence>
<gene>
    <name evidence="9" type="ORF">E5986_11515</name>
</gene>
<feature type="transmembrane region" description="Helical" evidence="7">
    <location>
        <begin position="548"/>
        <end position="568"/>
    </location>
</feature>
<evidence type="ECO:0000256" key="7">
    <source>
        <dbReference type="SAM" id="Phobius"/>
    </source>
</evidence>
<feature type="transmembrane region" description="Helical" evidence="7">
    <location>
        <begin position="417"/>
        <end position="436"/>
    </location>
</feature>
<keyword evidence="5 7" id="KW-0472">Membrane</keyword>
<evidence type="ECO:0000256" key="1">
    <source>
        <dbReference type="ARBA" id="ARBA00004651"/>
    </source>
</evidence>
<evidence type="ECO:0000313" key="10">
    <source>
        <dbReference type="Proteomes" id="UP000308978"/>
    </source>
</evidence>
<feature type="transmembrane region" description="Helical" evidence="7">
    <location>
        <begin position="361"/>
        <end position="381"/>
    </location>
</feature>
<keyword evidence="4 7" id="KW-1133">Transmembrane helix</keyword>
<dbReference type="PANTHER" id="PTHR42718">
    <property type="entry name" value="MAJOR FACILITATOR SUPERFAMILY MULTIDRUG TRANSPORTER MFSC"/>
    <property type="match status" value="1"/>
</dbReference>
<dbReference type="Gene3D" id="1.20.1250.20">
    <property type="entry name" value="MFS general substrate transporter like domains"/>
    <property type="match status" value="1"/>
</dbReference>
<dbReference type="Pfam" id="PF07690">
    <property type="entry name" value="MFS_1"/>
    <property type="match status" value="1"/>
</dbReference>
<proteinExistence type="predicted"/>
<dbReference type="Gene3D" id="1.20.1720.10">
    <property type="entry name" value="Multidrug resistance protein D"/>
    <property type="match status" value="1"/>
</dbReference>
<evidence type="ECO:0000256" key="6">
    <source>
        <dbReference type="SAM" id="MobiDB-lite"/>
    </source>
</evidence>
<feature type="transmembrane region" description="Helical" evidence="7">
    <location>
        <begin position="130"/>
        <end position="150"/>
    </location>
</feature>
<evidence type="ECO:0000256" key="3">
    <source>
        <dbReference type="ARBA" id="ARBA00022692"/>
    </source>
</evidence>
<feature type="region of interest" description="Disordered" evidence="6">
    <location>
        <begin position="1"/>
        <end position="54"/>
    </location>
</feature>
<feature type="transmembrane region" description="Helical" evidence="7">
    <location>
        <begin position="393"/>
        <end position="411"/>
    </location>
</feature>
<dbReference type="PROSITE" id="PS50850">
    <property type="entry name" value="MFS"/>
    <property type="match status" value="1"/>
</dbReference>
<evidence type="ECO:0000256" key="5">
    <source>
        <dbReference type="ARBA" id="ARBA00023136"/>
    </source>
</evidence>
<protein>
    <submittedName>
        <fullName evidence="9">MFS transporter</fullName>
    </submittedName>
</protein>
<dbReference type="GO" id="GO:0005886">
    <property type="term" value="C:plasma membrane"/>
    <property type="evidence" value="ECO:0007669"/>
    <property type="project" value="UniProtKB-SubCell"/>
</dbReference>
<feature type="transmembrane region" description="Helical" evidence="7">
    <location>
        <begin position="283"/>
        <end position="306"/>
    </location>
</feature>
<organism evidence="9 10">
    <name type="scientific">Adlercreutzia caecimuris</name>
    <dbReference type="NCBI Taxonomy" id="671266"/>
    <lineage>
        <taxon>Bacteria</taxon>
        <taxon>Bacillati</taxon>
        <taxon>Actinomycetota</taxon>
        <taxon>Coriobacteriia</taxon>
        <taxon>Eggerthellales</taxon>
        <taxon>Eggerthellaceae</taxon>
        <taxon>Adlercreutzia</taxon>
    </lineage>
</organism>
<sequence length="574" mass="57356">MCPAADRDRPTIPSVSRVRAISLEGPMTSTNPAAETSRATARRRSEGIGGREPGTGSWAPLAVLVLAQIGTSSDNAAMNIAVGSLTAELGATLGDIQMATTVFSLIAGAFMIAGGLIGVTIGLRRTMRIGLALAVLGEVVAACAFHIAVLTWGGRVLMGVGACLVTPSVLGLVAALYEGRRRAVAFGAIAGAAALSTLSPIVLGAIMDAAGFRVTFAVLAAYFALVLGTTALLPASAPQAGRKRFDVAGMAVAAAGLTLFLLGTSRLSTWGVVFPMAGCPFTVAGLSPALPLMAAGLLLLALLVPIERAAEAAGGALIPRSYLASPAVRSGLLAVAMPFFFMGAQGILITPYLMLVAGFSAMQSGMLSLLSGIPMFCLATFLPKLAPRLSSRLIIRIGLAAIVAACLLMALGVEQDAVGVALFAGTMLGGIGVGAVNSQANNAVASAVRGRDAEQSGGIQGAARNIGLALGTAVGGTCLLLAMATLFASGAAEASIAGDLVRTAAEQGSTLMGPEAFAELAATWGAAPADGAALAAIHSQAQADALRLTFGLLGAVMALSLIGTRHLVETAAGR</sequence>
<feature type="domain" description="Major facilitator superfamily (MFS) profile" evidence="8">
    <location>
        <begin position="60"/>
        <end position="572"/>
    </location>
</feature>
<feature type="transmembrane region" description="Helical" evidence="7">
    <location>
        <begin position="156"/>
        <end position="177"/>
    </location>
</feature>
<dbReference type="EMBL" id="SSTJ01000027">
    <property type="protein sequence ID" value="THG34743.1"/>
    <property type="molecule type" value="Genomic_DNA"/>
</dbReference>
<dbReference type="GO" id="GO:0022857">
    <property type="term" value="F:transmembrane transporter activity"/>
    <property type="evidence" value="ECO:0007669"/>
    <property type="project" value="InterPro"/>
</dbReference>
<feature type="compositionally biased region" description="Basic and acidic residues" evidence="6">
    <location>
        <begin position="1"/>
        <end position="10"/>
    </location>
</feature>
<dbReference type="Proteomes" id="UP000308978">
    <property type="component" value="Unassembled WGS sequence"/>
</dbReference>
<comment type="caution">
    <text evidence="9">The sequence shown here is derived from an EMBL/GenBank/DDBJ whole genome shotgun (WGS) entry which is preliminary data.</text>
</comment>
<accession>A0A4S4FVG9</accession>
<evidence type="ECO:0000256" key="4">
    <source>
        <dbReference type="ARBA" id="ARBA00022989"/>
    </source>
</evidence>
<keyword evidence="3 7" id="KW-0812">Transmembrane</keyword>
<feature type="transmembrane region" description="Helical" evidence="7">
    <location>
        <begin position="245"/>
        <end position="263"/>
    </location>
</feature>
<feature type="transmembrane region" description="Helical" evidence="7">
    <location>
        <begin position="466"/>
        <end position="488"/>
    </location>
</feature>
<keyword evidence="2" id="KW-0813">Transport</keyword>
<dbReference type="AlphaFoldDB" id="A0A4S4FVG9"/>
<reference evidence="9 10" key="1">
    <citation type="submission" date="2019-04" db="EMBL/GenBank/DDBJ databases">
        <title>Microbes associate with the intestines of laboratory mice.</title>
        <authorList>
            <person name="Navarre W."/>
            <person name="Wong E."/>
            <person name="Huang K.C."/>
            <person name="Tropini C."/>
            <person name="Ng K."/>
            <person name="Yu B."/>
        </authorList>
    </citation>
    <scope>NUCLEOTIDE SEQUENCE [LARGE SCALE GENOMIC DNA]</scope>
    <source>
        <strain evidence="9 10">NM80_B27</strain>
    </source>
</reference>
<dbReference type="InterPro" id="IPR011701">
    <property type="entry name" value="MFS"/>
</dbReference>